<dbReference type="Proteomes" id="UP000054387">
    <property type="component" value="Unassembled WGS sequence"/>
</dbReference>
<reference evidence="3 4" key="1">
    <citation type="submission" date="2015-12" db="EMBL/GenBank/DDBJ databases">
        <title>Haloprofundus marisrubri gen. nov., sp. nov., an extremely halophilic archaeon isolated from the Discovery deep brine-seawater interface in the Red Sea.</title>
        <authorList>
            <person name="Zhang G."/>
            <person name="Stingl U."/>
            <person name="Rashid M."/>
        </authorList>
    </citation>
    <scope>NUCLEOTIDE SEQUENCE [LARGE SCALE GENOMIC DNA]</scope>
    <source>
        <strain evidence="3 4">SB9</strain>
    </source>
</reference>
<dbReference type="InterPro" id="IPR011051">
    <property type="entry name" value="RmlC_Cupin_sf"/>
</dbReference>
<keyword evidence="4" id="KW-1185">Reference proteome</keyword>
<dbReference type="SUPFAM" id="SSF51182">
    <property type="entry name" value="RmlC-like cupins"/>
    <property type="match status" value="1"/>
</dbReference>
<dbReference type="AlphaFoldDB" id="A0A0W1REG8"/>
<dbReference type="STRING" id="1514971.AUR64_00340"/>
<comment type="caution">
    <text evidence="3">The sequence shown here is derived from an EMBL/GenBank/DDBJ whole genome shotgun (WGS) entry which is preliminary data.</text>
</comment>
<sequence>MSYRVVDSTTVESAPDRPCELRRLTDAAGLEQMAVNRFRAEPGEQIPLKYHSHEQQEEAFFVLSGTLFVETPEETFEVDEGCLFAVSPGNPQRAHNPENADDPVEVLAIGAPKVSGDATAYDP</sequence>
<dbReference type="GO" id="GO:0046872">
    <property type="term" value="F:metal ion binding"/>
    <property type="evidence" value="ECO:0007669"/>
    <property type="project" value="UniProtKB-KW"/>
</dbReference>
<dbReference type="RefSeq" id="WP_058579960.1">
    <property type="nucleotide sequence ID" value="NZ_LOPU01000001.1"/>
</dbReference>
<feature type="domain" description="Cupin type-2" evidence="2">
    <location>
        <begin position="38"/>
        <end position="109"/>
    </location>
</feature>
<protein>
    <submittedName>
        <fullName evidence="3">Cupin</fullName>
    </submittedName>
</protein>
<name>A0A0W1REG8_9EURY</name>
<evidence type="ECO:0000313" key="3">
    <source>
        <dbReference type="EMBL" id="KTG11675.1"/>
    </source>
</evidence>
<accession>A0A0W1REG8</accession>
<proteinExistence type="predicted"/>
<dbReference type="Gene3D" id="2.60.120.10">
    <property type="entry name" value="Jelly Rolls"/>
    <property type="match status" value="1"/>
</dbReference>
<evidence type="ECO:0000259" key="2">
    <source>
        <dbReference type="Pfam" id="PF07883"/>
    </source>
</evidence>
<dbReference type="InterPro" id="IPR051610">
    <property type="entry name" value="GPI/OXD"/>
</dbReference>
<dbReference type="InterPro" id="IPR013096">
    <property type="entry name" value="Cupin_2"/>
</dbReference>
<dbReference type="PANTHER" id="PTHR35848:SF9">
    <property type="entry name" value="SLL1358 PROTEIN"/>
    <property type="match status" value="1"/>
</dbReference>
<dbReference type="EMBL" id="LOPU01000001">
    <property type="protein sequence ID" value="KTG11675.1"/>
    <property type="molecule type" value="Genomic_DNA"/>
</dbReference>
<evidence type="ECO:0000256" key="1">
    <source>
        <dbReference type="ARBA" id="ARBA00022723"/>
    </source>
</evidence>
<dbReference type="InterPro" id="IPR014710">
    <property type="entry name" value="RmlC-like_jellyroll"/>
</dbReference>
<keyword evidence="1" id="KW-0479">Metal-binding</keyword>
<dbReference type="Pfam" id="PF07883">
    <property type="entry name" value="Cupin_2"/>
    <property type="match status" value="1"/>
</dbReference>
<evidence type="ECO:0000313" key="4">
    <source>
        <dbReference type="Proteomes" id="UP000054387"/>
    </source>
</evidence>
<organism evidence="3 4">
    <name type="scientific">Haloprofundus marisrubri</name>
    <dbReference type="NCBI Taxonomy" id="1514971"/>
    <lineage>
        <taxon>Archaea</taxon>
        <taxon>Methanobacteriati</taxon>
        <taxon>Methanobacteriota</taxon>
        <taxon>Stenosarchaea group</taxon>
        <taxon>Halobacteria</taxon>
        <taxon>Halobacteriales</taxon>
        <taxon>Haloferacaceae</taxon>
        <taxon>Haloprofundus</taxon>
    </lineage>
</organism>
<gene>
    <name evidence="3" type="ORF">AUR64_00340</name>
</gene>
<dbReference type="PANTHER" id="PTHR35848">
    <property type="entry name" value="OXALATE-BINDING PROTEIN"/>
    <property type="match status" value="1"/>
</dbReference>
<dbReference type="OrthoDB" id="192542at2157"/>